<feature type="signal peptide" evidence="1">
    <location>
        <begin position="1"/>
        <end position="20"/>
    </location>
</feature>
<keyword evidence="1" id="KW-0732">Signal</keyword>
<proteinExistence type="predicted"/>
<dbReference type="Proteomes" id="UP000030671">
    <property type="component" value="Unassembled WGS sequence"/>
</dbReference>
<evidence type="ECO:0000313" key="3">
    <source>
        <dbReference type="Proteomes" id="UP000030671"/>
    </source>
</evidence>
<name>W4KHS0_HETIT</name>
<dbReference type="EMBL" id="KI925455">
    <property type="protein sequence ID" value="ETW85259.1"/>
    <property type="molecule type" value="Genomic_DNA"/>
</dbReference>
<dbReference type="KEGG" id="hir:HETIRDRAFT_424623"/>
<accession>W4KHS0</accession>
<feature type="chain" id="PRO_5004844298" evidence="1">
    <location>
        <begin position="21"/>
        <end position="123"/>
    </location>
</feature>
<dbReference type="GeneID" id="20673991"/>
<dbReference type="AlphaFoldDB" id="W4KHS0"/>
<keyword evidence="3" id="KW-1185">Reference proteome</keyword>
<gene>
    <name evidence="2" type="ORF">HETIRDRAFT_424623</name>
</gene>
<evidence type="ECO:0000313" key="2">
    <source>
        <dbReference type="EMBL" id="ETW85259.1"/>
    </source>
</evidence>
<dbReference type="HOGENOM" id="CLU_2015560_0_0_1"/>
<reference evidence="2 3" key="1">
    <citation type="journal article" date="2012" name="New Phytol.">
        <title>Insight into trade-off between wood decay and parasitism from the genome of a fungal forest pathogen.</title>
        <authorList>
            <person name="Olson A."/>
            <person name="Aerts A."/>
            <person name="Asiegbu F."/>
            <person name="Belbahri L."/>
            <person name="Bouzid O."/>
            <person name="Broberg A."/>
            <person name="Canback B."/>
            <person name="Coutinho P.M."/>
            <person name="Cullen D."/>
            <person name="Dalman K."/>
            <person name="Deflorio G."/>
            <person name="van Diepen L.T."/>
            <person name="Dunand C."/>
            <person name="Duplessis S."/>
            <person name="Durling M."/>
            <person name="Gonthier P."/>
            <person name="Grimwood J."/>
            <person name="Fossdal C.G."/>
            <person name="Hansson D."/>
            <person name="Henrissat B."/>
            <person name="Hietala A."/>
            <person name="Himmelstrand K."/>
            <person name="Hoffmeister D."/>
            <person name="Hogberg N."/>
            <person name="James T.Y."/>
            <person name="Karlsson M."/>
            <person name="Kohler A."/>
            <person name="Kues U."/>
            <person name="Lee Y.H."/>
            <person name="Lin Y.C."/>
            <person name="Lind M."/>
            <person name="Lindquist E."/>
            <person name="Lombard V."/>
            <person name="Lucas S."/>
            <person name="Lunden K."/>
            <person name="Morin E."/>
            <person name="Murat C."/>
            <person name="Park J."/>
            <person name="Raffaello T."/>
            <person name="Rouze P."/>
            <person name="Salamov A."/>
            <person name="Schmutz J."/>
            <person name="Solheim H."/>
            <person name="Stahlberg J."/>
            <person name="Velez H."/>
            <person name="de Vries R.P."/>
            <person name="Wiebenga A."/>
            <person name="Woodward S."/>
            <person name="Yakovlev I."/>
            <person name="Garbelotto M."/>
            <person name="Martin F."/>
            <person name="Grigoriev I.V."/>
            <person name="Stenlid J."/>
        </authorList>
    </citation>
    <scope>NUCLEOTIDE SEQUENCE [LARGE SCALE GENOMIC DNA]</scope>
    <source>
        <strain evidence="2 3">TC 32-1</strain>
    </source>
</reference>
<dbReference type="InParanoid" id="W4KHS0"/>
<protein>
    <submittedName>
        <fullName evidence="2">Uncharacterized protein</fullName>
    </submittedName>
</protein>
<dbReference type="RefSeq" id="XP_009542130.1">
    <property type="nucleotide sequence ID" value="XM_009543835.1"/>
</dbReference>
<organism evidence="2 3">
    <name type="scientific">Heterobasidion irregulare (strain TC 32-1)</name>
    <dbReference type="NCBI Taxonomy" id="747525"/>
    <lineage>
        <taxon>Eukaryota</taxon>
        <taxon>Fungi</taxon>
        <taxon>Dikarya</taxon>
        <taxon>Basidiomycota</taxon>
        <taxon>Agaricomycotina</taxon>
        <taxon>Agaricomycetes</taxon>
        <taxon>Russulales</taxon>
        <taxon>Bondarzewiaceae</taxon>
        <taxon>Heterobasidion</taxon>
        <taxon>Heterobasidion annosum species complex</taxon>
    </lineage>
</organism>
<sequence>MVFVDAAATSMLLFVSGVQASTKMLILQQMSMLTFMPGIGTLEQIQDEREQSYHNIMATIFTQAQGSSTTTGSKSSTANARLTLAQIDLTRMDEDNNNNGAFEDHACTLTSADRNGASIIGLA</sequence>
<evidence type="ECO:0000256" key="1">
    <source>
        <dbReference type="SAM" id="SignalP"/>
    </source>
</evidence>